<keyword evidence="2 5" id="KW-0689">Ribosomal protein</keyword>
<comment type="caution">
    <text evidence="6">The sequence shown here is derived from an EMBL/GenBank/DDBJ whole genome shotgun (WGS) entry which is preliminary data.</text>
</comment>
<dbReference type="InterPro" id="IPR005706">
    <property type="entry name" value="Ribosomal_uS2_bac/mit/plastid"/>
</dbReference>
<comment type="similarity">
    <text evidence="1 5">Belongs to the universal ribosomal protein uS2 family.</text>
</comment>
<dbReference type="PRINTS" id="PR00395">
    <property type="entry name" value="RIBOSOMALS2"/>
</dbReference>
<dbReference type="PANTHER" id="PTHR12534:SF0">
    <property type="entry name" value="SMALL RIBOSOMAL SUBUNIT PROTEIN US2M"/>
    <property type="match status" value="1"/>
</dbReference>
<dbReference type="PANTHER" id="PTHR12534">
    <property type="entry name" value="30S RIBOSOMAL PROTEIN S2 PROKARYOTIC AND ORGANELLAR"/>
    <property type="match status" value="1"/>
</dbReference>
<dbReference type="Gene3D" id="3.40.50.10490">
    <property type="entry name" value="Glucose-6-phosphate isomerase like protein, domain 1"/>
    <property type="match status" value="1"/>
</dbReference>
<dbReference type="Proteomes" id="UP000176593">
    <property type="component" value="Unassembled WGS sequence"/>
</dbReference>
<proteinExistence type="inferred from homology"/>
<dbReference type="GO" id="GO:0003735">
    <property type="term" value="F:structural constituent of ribosome"/>
    <property type="evidence" value="ECO:0007669"/>
    <property type="project" value="InterPro"/>
</dbReference>
<dbReference type="InterPro" id="IPR001865">
    <property type="entry name" value="Ribosomal_uS2"/>
</dbReference>
<reference evidence="6 7" key="1">
    <citation type="journal article" date="2016" name="Nat. Commun.">
        <title>Thousands of microbial genomes shed light on interconnected biogeochemical processes in an aquifer system.</title>
        <authorList>
            <person name="Anantharaman K."/>
            <person name="Brown C.T."/>
            <person name="Hug L.A."/>
            <person name="Sharon I."/>
            <person name="Castelle C.J."/>
            <person name="Probst A.J."/>
            <person name="Thomas B.C."/>
            <person name="Singh A."/>
            <person name="Wilkins M.J."/>
            <person name="Karaoz U."/>
            <person name="Brodie E.L."/>
            <person name="Williams K.H."/>
            <person name="Hubbard S.S."/>
            <person name="Banfield J.F."/>
        </authorList>
    </citation>
    <scope>NUCLEOTIDE SEQUENCE [LARGE SCALE GENOMIC DNA]</scope>
</reference>
<keyword evidence="3 5" id="KW-0687">Ribonucleoprotein</keyword>
<protein>
    <recommendedName>
        <fullName evidence="4 5">Small ribosomal subunit protein uS2</fullName>
    </recommendedName>
</protein>
<evidence type="ECO:0000256" key="2">
    <source>
        <dbReference type="ARBA" id="ARBA00022980"/>
    </source>
</evidence>
<dbReference type="SUPFAM" id="SSF52313">
    <property type="entry name" value="Ribosomal protein S2"/>
    <property type="match status" value="1"/>
</dbReference>
<dbReference type="CDD" id="cd01425">
    <property type="entry name" value="RPS2"/>
    <property type="match status" value="1"/>
</dbReference>
<dbReference type="AlphaFoldDB" id="A0A1F7V931"/>
<dbReference type="HAMAP" id="MF_00291_B">
    <property type="entry name" value="Ribosomal_uS2_B"/>
    <property type="match status" value="1"/>
</dbReference>
<evidence type="ECO:0000256" key="3">
    <source>
        <dbReference type="ARBA" id="ARBA00023274"/>
    </source>
</evidence>
<accession>A0A1F7V931</accession>
<dbReference type="EMBL" id="MGEQ01000003">
    <property type="protein sequence ID" value="OGL86935.1"/>
    <property type="molecule type" value="Genomic_DNA"/>
</dbReference>
<name>A0A1F7V931_9BACT</name>
<gene>
    <name evidence="5" type="primary">rpsB</name>
    <name evidence="6" type="ORF">A3I41_03200</name>
</gene>
<dbReference type="InterPro" id="IPR023591">
    <property type="entry name" value="Ribosomal_uS2_flav_dom_sf"/>
</dbReference>
<evidence type="ECO:0000256" key="4">
    <source>
        <dbReference type="ARBA" id="ARBA00035256"/>
    </source>
</evidence>
<sequence>MPKLPNLVEMLQAGMHYGHGASHWHPKMGPFIYAEKSGIHIIDLEKTQAQLESALNTLKEIASRGGVILFVGTKVQAKGIVQKYAEACGMPYVTERWLGGTLTNFQQLKETLKRLKMLKDQREKGELKKYTKKEQLLLNREIDEMEVKIGGIQHITKVPDAIFVIDVRNEKTAVQEAQVTHTKVIALCDTNVNPKGVDAIIPGNDDAVKSIELVCKLACEAVKEGKANMAKMVADKVAADTKAVADKVVVEDVVTESVA</sequence>
<dbReference type="Gene3D" id="1.10.287.610">
    <property type="entry name" value="Helix hairpin bin"/>
    <property type="match status" value="1"/>
</dbReference>
<dbReference type="GO" id="GO:0006412">
    <property type="term" value="P:translation"/>
    <property type="evidence" value="ECO:0007669"/>
    <property type="project" value="UniProtKB-UniRule"/>
</dbReference>
<evidence type="ECO:0000256" key="1">
    <source>
        <dbReference type="ARBA" id="ARBA00006242"/>
    </source>
</evidence>
<dbReference type="GO" id="GO:0022627">
    <property type="term" value="C:cytosolic small ribosomal subunit"/>
    <property type="evidence" value="ECO:0007669"/>
    <property type="project" value="TreeGrafter"/>
</dbReference>
<dbReference type="NCBIfam" id="TIGR01011">
    <property type="entry name" value="rpsB_bact"/>
    <property type="match status" value="1"/>
</dbReference>
<organism evidence="6 7">
    <name type="scientific">Candidatus Uhrbacteria bacterium RIFCSPLOWO2_02_FULL_48_18</name>
    <dbReference type="NCBI Taxonomy" id="1802408"/>
    <lineage>
        <taxon>Bacteria</taxon>
        <taxon>Candidatus Uhriibacteriota</taxon>
    </lineage>
</organism>
<dbReference type="Pfam" id="PF00318">
    <property type="entry name" value="Ribosomal_S2"/>
    <property type="match status" value="1"/>
</dbReference>
<evidence type="ECO:0000313" key="6">
    <source>
        <dbReference type="EMBL" id="OGL86935.1"/>
    </source>
</evidence>
<evidence type="ECO:0000313" key="7">
    <source>
        <dbReference type="Proteomes" id="UP000176593"/>
    </source>
</evidence>
<evidence type="ECO:0000256" key="5">
    <source>
        <dbReference type="HAMAP-Rule" id="MF_00291"/>
    </source>
</evidence>